<dbReference type="PANTHER" id="PTHR13703">
    <property type="entry name" value="SMAD"/>
    <property type="match status" value="1"/>
</dbReference>
<evidence type="ECO:0000256" key="3">
    <source>
        <dbReference type="ARBA" id="ARBA00023163"/>
    </source>
</evidence>
<dbReference type="GO" id="GO:0071144">
    <property type="term" value="C:heteromeric SMAD protein complex"/>
    <property type="evidence" value="ECO:0007669"/>
    <property type="project" value="TreeGrafter"/>
</dbReference>
<feature type="region of interest" description="Disordered" evidence="5">
    <location>
        <begin position="71"/>
        <end position="98"/>
    </location>
</feature>
<dbReference type="SMART" id="SM00523">
    <property type="entry name" value="DWA"/>
    <property type="match status" value="1"/>
</dbReference>
<feature type="compositionally biased region" description="Polar residues" evidence="5">
    <location>
        <begin position="86"/>
        <end position="95"/>
    </location>
</feature>
<comment type="caution">
    <text evidence="7">The sequence shown here is derived from an EMBL/GenBank/DDBJ whole genome shotgun (WGS) entry which is preliminary data.</text>
</comment>
<dbReference type="GO" id="GO:0070411">
    <property type="term" value="F:I-SMAD binding"/>
    <property type="evidence" value="ECO:0007669"/>
    <property type="project" value="TreeGrafter"/>
</dbReference>
<evidence type="ECO:0000256" key="1">
    <source>
        <dbReference type="ARBA" id="ARBA00004123"/>
    </source>
</evidence>
<reference evidence="7" key="2">
    <citation type="submission" date="2021-09" db="EMBL/GenBank/DDBJ databases">
        <authorList>
            <person name="Jia N."/>
            <person name="Wang J."/>
            <person name="Shi W."/>
            <person name="Du L."/>
            <person name="Sun Y."/>
            <person name="Zhan W."/>
            <person name="Jiang J."/>
            <person name="Wang Q."/>
            <person name="Zhang B."/>
            <person name="Ji P."/>
            <person name="Sakyi L.B."/>
            <person name="Cui X."/>
            <person name="Yuan T."/>
            <person name="Jiang B."/>
            <person name="Yang W."/>
            <person name="Lam T.T.-Y."/>
            <person name="Chang Q."/>
            <person name="Ding S."/>
            <person name="Wang X."/>
            <person name="Zhu J."/>
            <person name="Ruan X."/>
            <person name="Zhao L."/>
            <person name="Wei J."/>
            <person name="Que T."/>
            <person name="Du C."/>
            <person name="Cheng J."/>
            <person name="Dai P."/>
            <person name="Han X."/>
            <person name="Huang E."/>
            <person name="Gao Y."/>
            <person name="Liu J."/>
            <person name="Shao H."/>
            <person name="Ye R."/>
            <person name="Li L."/>
            <person name="Wei W."/>
            <person name="Wang X."/>
            <person name="Wang C."/>
            <person name="Huo Q."/>
            <person name="Li W."/>
            <person name="Guo W."/>
            <person name="Chen H."/>
            <person name="Chen S."/>
            <person name="Zhou L."/>
            <person name="Zhou L."/>
            <person name="Ni X."/>
            <person name="Tian J."/>
            <person name="Zhou Y."/>
            <person name="Sheng Y."/>
            <person name="Liu T."/>
            <person name="Pan Y."/>
            <person name="Xia L."/>
            <person name="Li J."/>
            <person name="Zhao F."/>
            <person name="Cao W."/>
        </authorList>
    </citation>
    <scope>NUCLEOTIDE SEQUENCE</scope>
    <source>
        <strain evidence="7">Rmic-2018</strain>
        <tissue evidence="7">Larvae</tissue>
    </source>
</reference>
<dbReference type="GO" id="GO:0030154">
    <property type="term" value="P:cell differentiation"/>
    <property type="evidence" value="ECO:0007669"/>
    <property type="project" value="TreeGrafter"/>
</dbReference>
<evidence type="ECO:0000256" key="5">
    <source>
        <dbReference type="SAM" id="MobiDB-lite"/>
    </source>
</evidence>
<dbReference type="InterPro" id="IPR036578">
    <property type="entry name" value="SMAD_MH1_sf"/>
</dbReference>
<dbReference type="InterPro" id="IPR003619">
    <property type="entry name" value="MAD_homology1_Dwarfin-type"/>
</dbReference>
<keyword evidence="4" id="KW-0539">Nucleus</keyword>
<dbReference type="EMBL" id="JABSTU010000008">
    <property type="protein sequence ID" value="KAH8024130.1"/>
    <property type="molecule type" value="Genomic_DNA"/>
</dbReference>
<gene>
    <name evidence="7" type="ORF">HPB51_021751</name>
</gene>
<dbReference type="Proteomes" id="UP000821866">
    <property type="component" value="Chromosome 6"/>
</dbReference>
<dbReference type="GO" id="GO:0140416">
    <property type="term" value="F:transcription regulator inhibitor activity"/>
    <property type="evidence" value="ECO:0007669"/>
    <property type="project" value="TreeGrafter"/>
</dbReference>
<dbReference type="GO" id="GO:0009653">
    <property type="term" value="P:anatomical structure morphogenesis"/>
    <property type="evidence" value="ECO:0007669"/>
    <property type="project" value="TreeGrafter"/>
</dbReference>
<dbReference type="PANTHER" id="PTHR13703:SF54">
    <property type="entry name" value="MOTHERS AGAINST DECAPENTAPLEGIC HOMOLOG"/>
    <property type="match status" value="1"/>
</dbReference>
<feature type="region of interest" description="Disordered" evidence="5">
    <location>
        <begin position="168"/>
        <end position="187"/>
    </location>
</feature>
<sequence>MFMTHRREGHHCIESRSVQPCYAERDRSSGGSERPRAESADVDLGRMLRLVTCHLGYDSAAYYCAPSPTGARRRAEGEEDSPAPAGSQQTRQSASCYAPRSVVGRQHLPCGGASCRSSSHGRQAASEACLFGGGPVPACVAVWPGGSSVQQWRPCACGAVLAGGRRAPEPPPWGPAGPHWGGGDSDSGEQRVPLGGLYATASWDVSAIWCAFMFASKRCKLVKRLWEESRNLVVSYYAPSQPPLYAAAPPAFNYEAFCSVEDRKAVESMLKLLEVPQLQKMLQAVQTKGREGCECLLLPCDDVKMPREVVAPHVLCCRLWRFPQLRHQYELRRLPWCAAASPPEVCCNPYHWSMVQKPVRAVMQRSALSGVSLGAWDPLTCQVKTRCSKSCTKVRCPFRALVKELGERMKTAINEMLDDDDHDDDGVRVLPRYIGWALLRPGFPDTGGPG</sequence>
<dbReference type="CDD" id="cd10489">
    <property type="entry name" value="MH1_SMAD_6_7"/>
    <property type="match status" value="1"/>
</dbReference>
<evidence type="ECO:0000256" key="2">
    <source>
        <dbReference type="ARBA" id="ARBA00023015"/>
    </source>
</evidence>
<dbReference type="SUPFAM" id="SSF56366">
    <property type="entry name" value="SMAD MH1 domain"/>
    <property type="match status" value="1"/>
</dbReference>
<dbReference type="GO" id="GO:0006357">
    <property type="term" value="P:regulation of transcription by RNA polymerase II"/>
    <property type="evidence" value="ECO:0007669"/>
    <property type="project" value="TreeGrafter"/>
</dbReference>
<keyword evidence="2" id="KW-0805">Transcription regulation</keyword>
<evidence type="ECO:0000313" key="7">
    <source>
        <dbReference type="EMBL" id="KAH8024130.1"/>
    </source>
</evidence>
<dbReference type="PROSITE" id="PS51075">
    <property type="entry name" value="MH1"/>
    <property type="match status" value="1"/>
</dbReference>
<dbReference type="GO" id="GO:0060395">
    <property type="term" value="P:SMAD protein signal transduction"/>
    <property type="evidence" value="ECO:0007669"/>
    <property type="project" value="TreeGrafter"/>
</dbReference>
<proteinExistence type="predicted"/>
<keyword evidence="3" id="KW-0804">Transcription</keyword>
<dbReference type="Pfam" id="PF03165">
    <property type="entry name" value="MH1"/>
    <property type="match status" value="1"/>
</dbReference>
<evidence type="ECO:0000313" key="8">
    <source>
        <dbReference type="Proteomes" id="UP000821866"/>
    </source>
</evidence>
<evidence type="ECO:0000259" key="6">
    <source>
        <dbReference type="PROSITE" id="PS51075"/>
    </source>
</evidence>
<dbReference type="Gene3D" id="3.90.520.10">
    <property type="entry name" value="SMAD MH1 domain"/>
    <property type="match status" value="1"/>
</dbReference>
<keyword evidence="8" id="KW-1185">Reference proteome</keyword>
<evidence type="ECO:0000256" key="4">
    <source>
        <dbReference type="ARBA" id="ARBA00023242"/>
    </source>
</evidence>
<dbReference type="InterPro" id="IPR013019">
    <property type="entry name" value="MAD_homology_MH1"/>
</dbReference>
<organism evidence="7 8">
    <name type="scientific">Rhipicephalus microplus</name>
    <name type="common">Cattle tick</name>
    <name type="synonym">Boophilus microplus</name>
    <dbReference type="NCBI Taxonomy" id="6941"/>
    <lineage>
        <taxon>Eukaryota</taxon>
        <taxon>Metazoa</taxon>
        <taxon>Ecdysozoa</taxon>
        <taxon>Arthropoda</taxon>
        <taxon>Chelicerata</taxon>
        <taxon>Arachnida</taxon>
        <taxon>Acari</taxon>
        <taxon>Parasitiformes</taxon>
        <taxon>Ixodida</taxon>
        <taxon>Ixodoidea</taxon>
        <taxon>Ixodidae</taxon>
        <taxon>Rhipicephalinae</taxon>
        <taxon>Rhipicephalus</taxon>
        <taxon>Boophilus</taxon>
    </lineage>
</organism>
<dbReference type="AlphaFoldDB" id="A0A9J6DQJ2"/>
<accession>A0A9J6DQJ2</accession>
<protein>
    <recommendedName>
        <fullName evidence="6">MH1 domain-containing protein</fullName>
    </recommendedName>
</protein>
<name>A0A9J6DQJ2_RHIMP</name>
<dbReference type="InterPro" id="IPR013790">
    <property type="entry name" value="Dwarfin"/>
</dbReference>
<reference evidence="7" key="1">
    <citation type="journal article" date="2020" name="Cell">
        <title>Large-Scale Comparative Analyses of Tick Genomes Elucidate Their Genetic Diversity and Vector Capacities.</title>
        <authorList>
            <consortium name="Tick Genome and Microbiome Consortium (TIGMIC)"/>
            <person name="Jia N."/>
            <person name="Wang J."/>
            <person name="Shi W."/>
            <person name="Du L."/>
            <person name="Sun Y."/>
            <person name="Zhan W."/>
            <person name="Jiang J.F."/>
            <person name="Wang Q."/>
            <person name="Zhang B."/>
            <person name="Ji P."/>
            <person name="Bell-Sakyi L."/>
            <person name="Cui X.M."/>
            <person name="Yuan T.T."/>
            <person name="Jiang B.G."/>
            <person name="Yang W.F."/>
            <person name="Lam T.T."/>
            <person name="Chang Q.C."/>
            <person name="Ding S.J."/>
            <person name="Wang X.J."/>
            <person name="Zhu J.G."/>
            <person name="Ruan X.D."/>
            <person name="Zhao L."/>
            <person name="Wei J.T."/>
            <person name="Ye R.Z."/>
            <person name="Que T.C."/>
            <person name="Du C.H."/>
            <person name="Zhou Y.H."/>
            <person name="Cheng J.X."/>
            <person name="Dai P.F."/>
            <person name="Guo W.B."/>
            <person name="Han X.H."/>
            <person name="Huang E.J."/>
            <person name="Li L.F."/>
            <person name="Wei W."/>
            <person name="Gao Y.C."/>
            <person name="Liu J.Z."/>
            <person name="Shao H.Z."/>
            <person name="Wang X."/>
            <person name="Wang C.C."/>
            <person name="Yang T.C."/>
            <person name="Huo Q.B."/>
            <person name="Li W."/>
            <person name="Chen H.Y."/>
            <person name="Chen S.E."/>
            <person name="Zhou L.G."/>
            <person name="Ni X.B."/>
            <person name="Tian J.H."/>
            <person name="Sheng Y."/>
            <person name="Liu T."/>
            <person name="Pan Y.S."/>
            <person name="Xia L.Y."/>
            <person name="Li J."/>
            <person name="Zhao F."/>
            <person name="Cao W.C."/>
        </authorList>
    </citation>
    <scope>NUCLEOTIDE SEQUENCE</scope>
    <source>
        <strain evidence="7">Rmic-2018</strain>
    </source>
</reference>
<feature type="domain" description="MH1" evidence="6">
    <location>
        <begin position="220"/>
        <end position="361"/>
    </location>
</feature>
<comment type="subcellular location">
    <subcellularLocation>
        <location evidence="1">Nucleus</location>
    </subcellularLocation>
</comment>
<dbReference type="VEuPathDB" id="VectorBase:LOC119171993"/>